<evidence type="ECO:0000313" key="2">
    <source>
        <dbReference type="Proteomes" id="UP001497535"/>
    </source>
</evidence>
<proteinExistence type="predicted"/>
<dbReference type="Proteomes" id="UP001497535">
    <property type="component" value="Unassembled WGS sequence"/>
</dbReference>
<dbReference type="EMBL" id="CAVMJV010000128">
    <property type="protein sequence ID" value="CAK5108253.1"/>
    <property type="molecule type" value="Genomic_DNA"/>
</dbReference>
<sequence length="519" mass="60046">MVWIKPEYLLFGQTFWQNERSNKYFILQKRKGHDTGSPGTTTELIDGQHDRQKTGSVSTRNTSTSSDGNQSSLGALFVSTFDAIFDTRPPPYRILYQRDLDDGQIAYIIAVAVDWEEILKDWDVLEQTIMPVLNALEDNEEELAKFVLSKIEGLLASKNEEVEKNKNLENNLDKNEVKKEESKLLSSSLNDKDEEEDELEQVTNAAILRKFQKLFEMSADEKLVNYYSCSYWKGNKPFQGKLYLSVNFLCFYSFIVGNELIVKLRWTDVLKMSHNNSMLSRSLNVVTKDGRKHVFSVFMNFADAYKHASQLANFAMKQLIEEEGFYEDPSLRSKYLQAPTRKRSQKCSGVTFVKKDLEAKQRTDAYRCGEFLKIFYIFNYRVKFGLTIRIIEMSETLGLGLETKTSLGFFSVLVLGCLSWSCLGFIFWSWFFDLFGLSAWPSKIQKIFACGAEKVIFLAYGLPKFSKFLPAAQEKEDFWLLGLHNSQNFCLWRWKMKNSGFLAFQNCTNFRMRAKTYGI</sequence>
<comment type="caution">
    <text evidence="1">The sequence shown here is derived from an EMBL/GenBank/DDBJ whole genome shotgun (WGS) entry which is preliminary data.</text>
</comment>
<protein>
    <submittedName>
        <fullName evidence="1">Uncharacterized protein</fullName>
    </submittedName>
</protein>
<reference evidence="1" key="1">
    <citation type="submission" date="2023-11" db="EMBL/GenBank/DDBJ databases">
        <authorList>
            <person name="Poullet M."/>
        </authorList>
    </citation>
    <scope>NUCLEOTIDE SEQUENCE</scope>
    <source>
        <strain evidence="1">E1834</strain>
    </source>
</reference>
<gene>
    <name evidence="1" type="ORF">MENTE1834_LOCUS43895</name>
</gene>
<name>A0ACB1AVZ3_MELEN</name>
<accession>A0ACB1AVZ3</accession>
<keyword evidence="2" id="KW-1185">Reference proteome</keyword>
<evidence type="ECO:0000313" key="1">
    <source>
        <dbReference type="EMBL" id="CAK5108253.1"/>
    </source>
</evidence>
<organism evidence="1 2">
    <name type="scientific">Meloidogyne enterolobii</name>
    <name type="common">Root-knot nematode worm</name>
    <name type="synonym">Meloidogyne mayaguensis</name>
    <dbReference type="NCBI Taxonomy" id="390850"/>
    <lineage>
        <taxon>Eukaryota</taxon>
        <taxon>Metazoa</taxon>
        <taxon>Ecdysozoa</taxon>
        <taxon>Nematoda</taxon>
        <taxon>Chromadorea</taxon>
        <taxon>Rhabditida</taxon>
        <taxon>Tylenchina</taxon>
        <taxon>Tylenchomorpha</taxon>
        <taxon>Tylenchoidea</taxon>
        <taxon>Meloidogynidae</taxon>
        <taxon>Meloidogyninae</taxon>
        <taxon>Meloidogyne</taxon>
    </lineage>
</organism>